<organism evidence="6 7">
    <name type="scientific">Formimonas warabiya</name>
    <dbReference type="NCBI Taxonomy" id="1761012"/>
    <lineage>
        <taxon>Bacteria</taxon>
        <taxon>Bacillati</taxon>
        <taxon>Bacillota</taxon>
        <taxon>Clostridia</taxon>
        <taxon>Eubacteriales</taxon>
        <taxon>Peptococcaceae</taxon>
        <taxon>Candidatus Formimonas</taxon>
    </lineage>
</organism>
<dbReference type="EMBL" id="CP017634">
    <property type="protein sequence ID" value="ATW27603.1"/>
    <property type="molecule type" value="Genomic_DNA"/>
</dbReference>
<dbReference type="PROSITE" id="PS01040">
    <property type="entry name" value="SBP_BACTERIAL_5"/>
    <property type="match status" value="1"/>
</dbReference>
<evidence type="ECO:0000259" key="5">
    <source>
        <dbReference type="Pfam" id="PF00496"/>
    </source>
</evidence>
<keyword evidence="7" id="KW-1185">Reference proteome</keyword>
<keyword evidence="3 4" id="KW-0732">Signal</keyword>
<comment type="similarity">
    <text evidence="2">Belongs to the bacterial solute-binding protein 5 family.</text>
</comment>
<dbReference type="RefSeq" id="WP_214658895.1">
    <property type="nucleotide sequence ID" value="NZ_CP017634.1"/>
</dbReference>
<evidence type="ECO:0000256" key="1">
    <source>
        <dbReference type="ARBA" id="ARBA00004193"/>
    </source>
</evidence>
<evidence type="ECO:0000313" key="7">
    <source>
        <dbReference type="Proteomes" id="UP000323521"/>
    </source>
</evidence>
<dbReference type="Gene3D" id="3.10.105.10">
    <property type="entry name" value="Dipeptide-binding Protein, Domain 3"/>
    <property type="match status" value="1"/>
</dbReference>
<sequence length="525" mass="57438">MKKLRVKLLLMMVLALVLVIGSTGCGSPQTQDEQGEVPAATEKEQAITVGTSFFPSNLDAAEEWNGWYTVEYGLGETPVKLNSAMELEPWVAESWQQVDENTWEIKIKDGVKFQNGKTVDAAAVKASFARTIAINPRAQELFNIDTMEATGNTLVVKTKTPNPAFMSSLVDPLAVVADAAAAEEMGDQFKTAPVLTGPFKAVKFEKDVEIAVERNEDYWGEKATLQRVVFKLIPDDNTRIMAMQSGDIDVVENVPVGSLDLFTQKDSYQVLSESGVRDHILVFNLAKPVFQDPAVRKAINTAIDRNALAHDLMKGMAVAGVGPFPLVTPFGGDKLTGYSYDAAAAAKLLDDAGWVLNSEGVRAKGSQKLDIVIKTYSSRPELPQIGQVLQSQLAQIGIKVSVEVVENIDESMSSGNFDAVIYSMNTAVTGDPQYFLNIFFKTGADSNYGKYSNPALDKVIEELGRTFETEKRYQLAQEAQQIILDDAAFVFLIYPKSNLVAKSNISGLSLHPSDFYFLNTQIEVN</sequence>
<dbReference type="GO" id="GO:1904680">
    <property type="term" value="F:peptide transmembrane transporter activity"/>
    <property type="evidence" value="ECO:0007669"/>
    <property type="project" value="TreeGrafter"/>
</dbReference>
<dbReference type="CDD" id="cd08490">
    <property type="entry name" value="PBP2_NikA_DppA_OppA_like_3"/>
    <property type="match status" value="1"/>
</dbReference>
<dbReference type="Proteomes" id="UP000323521">
    <property type="component" value="Chromosome"/>
</dbReference>
<dbReference type="PIRSF" id="PIRSF002741">
    <property type="entry name" value="MppA"/>
    <property type="match status" value="1"/>
</dbReference>
<dbReference type="InterPro" id="IPR023765">
    <property type="entry name" value="SBP_5_CS"/>
</dbReference>
<gene>
    <name evidence="6" type="ORF">DCMF_25155</name>
</gene>
<dbReference type="SUPFAM" id="SSF53850">
    <property type="entry name" value="Periplasmic binding protein-like II"/>
    <property type="match status" value="1"/>
</dbReference>
<dbReference type="Gene3D" id="3.40.190.10">
    <property type="entry name" value="Periplasmic binding protein-like II"/>
    <property type="match status" value="1"/>
</dbReference>
<protein>
    <submittedName>
        <fullName evidence="6">ABC transporter substrate-binding protein</fullName>
    </submittedName>
</protein>
<dbReference type="KEGG" id="fwa:DCMF_25155"/>
<feature type="chain" id="PRO_5038685728" evidence="4">
    <location>
        <begin position="26"/>
        <end position="525"/>
    </location>
</feature>
<dbReference type="PANTHER" id="PTHR30290:SF81">
    <property type="entry name" value="OLIGOPEPTIDE-BINDING PROTEIN OPPA"/>
    <property type="match status" value="1"/>
</dbReference>
<dbReference type="GO" id="GO:0042597">
    <property type="term" value="C:periplasmic space"/>
    <property type="evidence" value="ECO:0007669"/>
    <property type="project" value="UniProtKB-ARBA"/>
</dbReference>
<dbReference type="InterPro" id="IPR039424">
    <property type="entry name" value="SBP_5"/>
</dbReference>
<dbReference type="PANTHER" id="PTHR30290">
    <property type="entry name" value="PERIPLASMIC BINDING COMPONENT OF ABC TRANSPORTER"/>
    <property type="match status" value="1"/>
</dbReference>
<feature type="domain" description="Solute-binding protein family 5" evidence="5">
    <location>
        <begin position="86"/>
        <end position="445"/>
    </location>
</feature>
<evidence type="ECO:0000256" key="3">
    <source>
        <dbReference type="ARBA" id="ARBA00022729"/>
    </source>
</evidence>
<reference evidence="6 7" key="1">
    <citation type="submission" date="2016-10" db="EMBL/GenBank/DDBJ databases">
        <title>Complete Genome Sequence of Peptococcaceae strain DCMF.</title>
        <authorList>
            <person name="Edwards R.J."/>
            <person name="Holland S.I."/>
            <person name="Deshpande N.P."/>
            <person name="Wong Y.K."/>
            <person name="Ertan H."/>
            <person name="Manefield M."/>
            <person name="Russell T.L."/>
            <person name="Lee M.J."/>
        </authorList>
    </citation>
    <scope>NUCLEOTIDE SEQUENCE [LARGE SCALE GENOMIC DNA]</scope>
    <source>
        <strain evidence="6 7">DCMF</strain>
    </source>
</reference>
<dbReference type="GO" id="GO:0043190">
    <property type="term" value="C:ATP-binding cassette (ABC) transporter complex"/>
    <property type="evidence" value="ECO:0007669"/>
    <property type="project" value="InterPro"/>
</dbReference>
<dbReference type="InterPro" id="IPR000914">
    <property type="entry name" value="SBP_5_dom"/>
</dbReference>
<name>A0A3G1KYL2_FORW1</name>
<dbReference type="Pfam" id="PF00496">
    <property type="entry name" value="SBP_bac_5"/>
    <property type="match status" value="1"/>
</dbReference>
<dbReference type="PROSITE" id="PS51257">
    <property type="entry name" value="PROKAR_LIPOPROTEIN"/>
    <property type="match status" value="1"/>
</dbReference>
<dbReference type="InterPro" id="IPR030678">
    <property type="entry name" value="Peptide/Ni-bd"/>
</dbReference>
<evidence type="ECO:0000256" key="4">
    <source>
        <dbReference type="SAM" id="SignalP"/>
    </source>
</evidence>
<proteinExistence type="inferred from homology"/>
<dbReference type="GO" id="GO:0015833">
    <property type="term" value="P:peptide transport"/>
    <property type="evidence" value="ECO:0007669"/>
    <property type="project" value="TreeGrafter"/>
</dbReference>
<evidence type="ECO:0000313" key="6">
    <source>
        <dbReference type="EMBL" id="ATW27603.1"/>
    </source>
</evidence>
<dbReference type="AlphaFoldDB" id="A0A3G1KYL2"/>
<accession>A0A3G1KYL2</accession>
<feature type="signal peptide" evidence="4">
    <location>
        <begin position="1"/>
        <end position="25"/>
    </location>
</feature>
<comment type="subcellular location">
    <subcellularLocation>
        <location evidence="1">Cell membrane</location>
        <topology evidence="1">Lipid-anchor</topology>
    </subcellularLocation>
</comment>
<evidence type="ECO:0000256" key="2">
    <source>
        <dbReference type="ARBA" id="ARBA00005695"/>
    </source>
</evidence>